<evidence type="ECO:0000313" key="8">
    <source>
        <dbReference type="Proteomes" id="UP000284706"/>
    </source>
</evidence>
<dbReference type="STRING" id="231916.A0A409Y818"/>
<accession>A0A409Y818</accession>
<comment type="similarity">
    <text evidence="3">Belongs to the NOP16 family.</text>
</comment>
<keyword evidence="8" id="KW-1185">Reference proteome</keyword>
<dbReference type="GO" id="GO:0005730">
    <property type="term" value="C:nucleolus"/>
    <property type="evidence" value="ECO:0007669"/>
    <property type="project" value="UniProtKB-SubCell"/>
</dbReference>
<feature type="compositionally biased region" description="Basic residues" evidence="6">
    <location>
        <begin position="1"/>
        <end position="29"/>
    </location>
</feature>
<dbReference type="GO" id="GO:0042273">
    <property type="term" value="P:ribosomal large subunit biogenesis"/>
    <property type="evidence" value="ECO:0007669"/>
    <property type="project" value="TreeGrafter"/>
</dbReference>
<reference evidence="7 8" key="1">
    <citation type="journal article" date="2018" name="Evol. Lett.">
        <title>Horizontal gene cluster transfer increased hallucinogenic mushroom diversity.</title>
        <authorList>
            <person name="Reynolds H.T."/>
            <person name="Vijayakumar V."/>
            <person name="Gluck-Thaler E."/>
            <person name="Korotkin H.B."/>
            <person name="Matheny P.B."/>
            <person name="Slot J.C."/>
        </authorList>
    </citation>
    <scope>NUCLEOTIDE SEQUENCE [LARGE SCALE GENOMIC DNA]</scope>
    <source>
        <strain evidence="7 8">SRW20</strain>
    </source>
</reference>
<dbReference type="AlphaFoldDB" id="A0A409Y818"/>
<evidence type="ECO:0000256" key="5">
    <source>
        <dbReference type="ARBA" id="ARBA00023242"/>
    </source>
</evidence>
<evidence type="ECO:0000256" key="2">
    <source>
        <dbReference type="ARBA" id="ARBA00004604"/>
    </source>
</evidence>
<dbReference type="OrthoDB" id="285729at2759"/>
<feature type="compositionally biased region" description="Polar residues" evidence="6">
    <location>
        <begin position="85"/>
        <end position="96"/>
    </location>
</feature>
<dbReference type="Proteomes" id="UP000284706">
    <property type="component" value="Unassembled WGS sequence"/>
</dbReference>
<keyword evidence="5" id="KW-0539">Nucleus</keyword>
<protein>
    <recommendedName>
        <fullName evidence="4">Nucleolar protein 16</fullName>
    </recommendedName>
</protein>
<name>A0A409Y818_9AGAR</name>
<dbReference type="PANTHER" id="PTHR13243:SF1">
    <property type="entry name" value="NUCLEOLAR PROTEIN 16"/>
    <property type="match status" value="1"/>
</dbReference>
<organism evidence="7 8">
    <name type="scientific">Gymnopilus dilepis</name>
    <dbReference type="NCBI Taxonomy" id="231916"/>
    <lineage>
        <taxon>Eukaryota</taxon>
        <taxon>Fungi</taxon>
        <taxon>Dikarya</taxon>
        <taxon>Basidiomycota</taxon>
        <taxon>Agaricomycotina</taxon>
        <taxon>Agaricomycetes</taxon>
        <taxon>Agaricomycetidae</taxon>
        <taxon>Agaricales</taxon>
        <taxon>Agaricineae</taxon>
        <taxon>Hymenogastraceae</taxon>
        <taxon>Gymnopilus</taxon>
    </lineage>
</organism>
<evidence type="ECO:0000313" key="7">
    <source>
        <dbReference type="EMBL" id="PPQ99118.1"/>
    </source>
</evidence>
<evidence type="ECO:0000256" key="1">
    <source>
        <dbReference type="ARBA" id="ARBA00002889"/>
    </source>
</evidence>
<evidence type="ECO:0000256" key="3">
    <source>
        <dbReference type="ARBA" id="ARBA00008479"/>
    </source>
</evidence>
<dbReference type="Pfam" id="PF09420">
    <property type="entry name" value="Nop16"/>
    <property type="match status" value="1"/>
</dbReference>
<dbReference type="EMBL" id="NHYE01001079">
    <property type="protein sequence ID" value="PPQ99118.1"/>
    <property type="molecule type" value="Genomic_DNA"/>
</dbReference>
<dbReference type="InParanoid" id="A0A409Y818"/>
<comment type="function">
    <text evidence="1">Involved in the biogenesis of the 60S ribosomal subunit.</text>
</comment>
<comment type="subcellular location">
    <subcellularLocation>
        <location evidence="2">Nucleus</location>
        <location evidence="2">Nucleolus</location>
    </subcellularLocation>
</comment>
<evidence type="ECO:0000256" key="4">
    <source>
        <dbReference type="ARBA" id="ARBA00015522"/>
    </source>
</evidence>
<comment type="caution">
    <text evidence="7">The sequence shown here is derived from an EMBL/GenBank/DDBJ whole genome shotgun (WGS) entry which is preliminary data.</text>
</comment>
<feature type="region of interest" description="Disordered" evidence="6">
    <location>
        <begin position="77"/>
        <end position="104"/>
    </location>
</feature>
<dbReference type="InterPro" id="IPR019002">
    <property type="entry name" value="Ribosome_biogenesis_Nop16"/>
</dbReference>
<feature type="region of interest" description="Disordered" evidence="6">
    <location>
        <begin position="1"/>
        <end position="35"/>
    </location>
</feature>
<sequence length="247" mass="26845">MANPRQRRKARSSSHRPVSHSRHAKKNLKKMPPIRAPKVLQDAWDKQKTVRQNYAELGLAVTLDPSAHGGVEKALGVASSEKLPRQTTPSTSTSLPARTDLPSGFGRIIRDQAGNILGYELNEPQIEEAEGGSNDLSENTAVDADLLHKWTGDFSSSAATQGRPVNENLIKNLEQAAAPATGTTTLAIPISGVGSRHASEGEIKYLQPLVKKYGDNVHLMARDLRLNPEQRTAGQLKRALMKSQIVI</sequence>
<dbReference type="PANTHER" id="PTHR13243">
    <property type="entry name" value="HSPC111 PROTEIN-RELATED"/>
    <property type="match status" value="1"/>
</dbReference>
<proteinExistence type="inferred from homology"/>
<dbReference type="FunCoup" id="A0A409Y818">
    <property type="interactions" value="111"/>
</dbReference>
<evidence type="ECO:0000256" key="6">
    <source>
        <dbReference type="SAM" id="MobiDB-lite"/>
    </source>
</evidence>
<gene>
    <name evidence="7" type="ORF">CVT26_014368</name>
</gene>